<keyword evidence="2" id="KW-1133">Transmembrane helix</keyword>
<sequence>MYNFNGTNGYIEAPQPESIKGDVSFTVSLWMKYHSNSKDRQWILRMGEDIDVNGSAKYKGFHLLITENKLTQFGFWGDLDIQSKIDISSYEGHWVFIATVYNQNNRTFWTYINGINKNSNSPPKEINLALKKTIIAQRIETSGEAYFKGSLDDIRIYNCALSDPEISQLYKETSTPTPTPTPTPTVTPPPSSWDKIFPKPLTIIGVLLFSTLLALIIRSIYNIPWSVIKEIWDHMTTAQSGIIIAAIFFFETLIAKGIDLFIALINKKTP</sequence>
<evidence type="ECO:0000256" key="2">
    <source>
        <dbReference type="SAM" id="Phobius"/>
    </source>
</evidence>
<keyword evidence="2" id="KW-0812">Transmembrane</keyword>
<gene>
    <name evidence="3" type="ORF">MBAV_002539</name>
</gene>
<feature type="transmembrane region" description="Helical" evidence="2">
    <location>
        <begin position="241"/>
        <end position="265"/>
    </location>
</feature>
<comment type="caution">
    <text evidence="3">The sequence shown here is derived from an EMBL/GenBank/DDBJ whole genome shotgun (WGS) entry which is preliminary data.</text>
</comment>
<dbReference type="InterPro" id="IPR013320">
    <property type="entry name" value="ConA-like_dom_sf"/>
</dbReference>
<name>A0A0F3GTW3_9BACT</name>
<feature type="region of interest" description="Disordered" evidence="1">
    <location>
        <begin position="171"/>
        <end position="190"/>
    </location>
</feature>
<accession>A0A0F3GTW3</accession>
<evidence type="ECO:0000313" key="3">
    <source>
        <dbReference type="EMBL" id="KJU85267.1"/>
    </source>
</evidence>
<protein>
    <submittedName>
        <fullName evidence="3">LamG domain-containing protein</fullName>
    </submittedName>
</protein>
<dbReference type="EMBL" id="LACI01001101">
    <property type="protein sequence ID" value="KJU85267.1"/>
    <property type="molecule type" value="Genomic_DNA"/>
</dbReference>
<dbReference type="Gene3D" id="2.60.120.200">
    <property type="match status" value="1"/>
</dbReference>
<organism evidence="3 4">
    <name type="scientific">Candidatus Magnetobacterium bavaricum</name>
    <dbReference type="NCBI Taxonomy" id="29290"/>
    <lineage>
        <taxon>Bacteria</taxon>
        <taxon>Pseudomonadati</taxon>
        <taxon>Nitrospirota</taxon>
        <taxon>Thermodesulfovibrionia</taxon>
        <taxon>Thermodesulfovibrionales</taxon>
        <taxon>Candidatus Magnetobacteriaceae</taxon>
        <taxon>Candidatus Magnetobacterium</taxon>
    </lineage>
</organism>
<dbReference type="SUPFAM" id="SSF49899">
    <property type="entry name" value="Concanavalin A-like lectins/glucanases"/>
    <property type="match status" value="1"/>
</dbReference>
<evidence type="ECO:0000256" key="1">
    <source>
        <dbReference type="SAM" id="MobiDB-lite"/>
    </source>
</evidence>
<evidence type="ECO:0000313" key="4">
    <source>
        <dbReference type="Proteomes" id="UP000033423"/>
    </source>
</evidence>
<dbReference type="Pfam" id="PF13385">
    <property type="entry name" value="Laminin_G_3"/>
    <property type="match status" value="1"/>
</dbReference>
<keyword evidence="2" id="KW-0472">Membrane</keyword>
<reference evidence="3 4" key="1">
    <citation type="submission" date="2015-02" db="EMBL/GenBank/DDBJ databases">
        <title>Single-cell genomics of uncultivated deep-branching MTB reveals a conserved set of magnetosome genes.</title>
        <authorList>
            <person name="Kolinko S."/>
            <person name="Richter M."/>
            <person name="Glockner F.O."/>
            <person name="Brachmann A."/>
            <person name="Schuler D."/>
        </authorList>
    </citation>
    <scope>NUCLEOTIDE SEQUENCE [LARGE SCALE GENOMIC DNA]</scope>
    <source>
        <strain evidence="3">TM-1</strain>
    </source>
</reference>
<proteinExistence type="predicted"/>
<dbReference type="AlphaFoldDB" id="A0A0F3GTW3"/>
<keyword evidence="4" id="KW-1185">Reference proteome</keyword>
<feature type="compositionally biased region" description="Pro residues" evidence="1">
    <location>
        <begin position="177"/>
        <end position="190"/>
    </location>
</feature>
<feature type="transmembrane region" description="Helical" evidence="2">
    <location>
        <begin position="201"/>
        <end position="221"/>
    </location>
</feature>
<dbReference type="Proteomes" id="UP000033423">
    <property type="component" value="Unassembled WGS sequence"/>
</dbReference>